<dbReference type="EMBL" id="HBUF01087855">
    <property type="protein sequence ID" value="CAG6634855.1"/>
    <property type="molecule type" value="Transcribed_RNA"/>
</dbReference>
<dbReference type="AlphaFoldDB" id="A0A8D8QMP8"/>
<name>A0A8D8QMP8_9HEMI</name>
<reference evidence="1" key="1">
    <citation type="submission" date="2021-05" db="EMBL/GenBank/DDBJ databases">
        <authorList>
            <person name="Alioto T."/>
            <person name="Alioto T."/>
            <person name="Gomez Garrido J."/>
        </authorList>
    </citation>
    <scope>NUCLEOTIDE SEQUENCE</scope>
</reference>
<protein>
    <submittedName>
        <fullName evidence="1">Uncharacterized protein</fullName>
    </submittedName>
</protein>
<evidence type="ECO:0000313" key="1">
    <source>
        <dbReference type="EMBL" id="CAG6634855.1"/>
    </source>
</evidence>
<accession>A0A8D8QMP8</accession>
<proteinExistence type="predicted"/>
<dbReference type="EMBL" id="HBUF01087854">
    <property type="protein sequence ID" value="CAG6634854.1"/>
    <property type="molecule type" value="Transcribed_RNA"/>
</dbReference>
<sequence length="106" mass="12574">MKFNNIQTLQSRRDSINILCAFKILNNIIDCPEMMEKMNFRVNNIRLRVRNHDMFTSNIHLTNISNNSPINRLMNAGNMASNLNLDFFHHNFERFKKVLFALESEE</sequence>
<organism evidence="1">
    <name type="scientific">Cacopsylla melanoneura</name>
    <dbReference type="NCBI Taxonomy" id="428564"/>
    <lineage>
        <taxon>Eukaryota</taxon>
        <taxon>Metazoa</taxon>
        <taxon>Ecdysozoa</taxon>
        <taxon>Arthropoda</taxon>
        <taxon>Hexapoda</taxon>
        <taxon>Insecta</taxon>
        <taxon>Pterygota</taxon>
        <taxon>Neoptera</taxon>
        <taxon>Paraneoptera</taxon>
        <taxon>Hemiptera</taxon>
        <taxon>Sternorrhyncha</taxon>
        <taxon>Psylloidea</taxon>
        <taxon>Psyllidae</taxon>
        <taxon>Psyllinae</taxon>
        <taxon>Cacopsylla</taxon>
    </lineage>
</organism>